<keyword evidence="2" id="KW-1185">Reference proteome</keyword>
<evidence type="ECO:0000313" key="2">
    <source>
        <dbReference type="Proteomes" id="UP001062846"/>
    </source>
</evidence>
<proteinExistence type="predicted"/>
<gene>
    <name evidence="1" type="ORF">RHMOL_Rhmol06G0267600</name>
</gene>
<name>A0ACC0NI72_RHOML</name>
<accession>A0ACC0NI72</accession>
<comment type="caution">
    <text evidence="1">The sequence shown here is derived from an EMBL/GenBank/DDBJ whole genome shotgun (WGS) entry which is preliminary data.</text>
</comment>
<sequence>MMEMERRMKLGSRGLSALGLGCMSTTTGFCGSGKPKTGMIESSITFLDTSYCYGHHTNEVLRLLHLGRFL</sequence>
<organism evidence="1 2">
    <name type="scientific">Rhododendron molle</name>
    <name type="common">Chinese azalea</name>
    <name type="synonym">Azalea mollis</name>
    <dbReference type="NCBI Taxonomy" id="49168"/>
    <lineage>
        <taxon>Eukaryota</taxon>
        <taxon>Viridiplantae</taxon>
        <taxon>Streptophyta</taxon>
        <taxon>Embryophyta</taxon>
        <taxon>Tracheophyta</taxon>
        <taxon>Spermatophyta</taxon>
        <taxon>Magnoliopsida</taxon>
        <taxon>eudicotyledons</taxon>
        <taxon>Gunneridae</taxon>
        <taxon>Pentapetalae</taxon>
        <taxon>asterids</taxon>
        <taxon>Ericales</taxon>
        <taxon>Ericaceae</taxon>
        <taxon>Ericoideae</taxon>
        <taxon>Rhodoreae</taxon>
        <taxon>Rhododendron</taxon>
    </lineage>
</organism>
<dbReference type="EMBL" id="CM046393">
    <property type="protein sequence ID" value="KAI8552452.1"/>
    <property type="molecule type" value="Genomic_DNA"/>
</dbReference>
<reference evidence="1" key="1">
    <citation type="submission" date="2022-02" db="EMBL/GenBank/DDBJ databases">
        <title>Plant Genome Project.</title>
        <authorList>
            <person name="Zhang R.-G."/>
        </authorList>
    </citation>
    <scope>NUCLEOTIDE SEQUENCE</scope>
    <source>
        <strain evidence="1">AT1</strain>
    </source>
</reference>
<protein>
    <submittedName>
        <fullName evidence="1">Uncharacterized protein</fullName>
    </submittedName>
</protein>
<dbReference type="Proteomes" id="UP001062846">
    <property type="component" value="Chromosome 6"/>
</dbReference>
<evidence type="ECO:0000313" key="1">
    <source>
        <dbReference type="EMBL" id="KAI8552452.1"/>
    </source>
</evidence>